<dbReference type="EMBL" id="LXQA010520761">
    <property type="protein sequence ID" value="MCI56933.1"/>
    <property type="molecule type" value="Genomic_DNA"/>
</dbReference>
<evidence type="ECO:0000256" key="1">
    <source>
        <dbReference type="SAM" id="MobiDB-lite"/>
    </source>
</evidence>
<evidence type="ECO:0000313" key="2">
    <source>
        <dbReference type="EMBL" id="MCI56933.1"/>
    </source>
</evidence>
<keyword evidence="3" id="KW-1185">Reference proteome</keyword>
<reference evidence="2 3" key="1">
    <citation type="journal article" date="2018" name="Front. Plant Sci.">
        <title>Red Clover (Trifolium pratense) and Zigzag Clover (T. medium) - A Picture of Genomic Similarities and Differences.</title>
        <authorList>
            <person name="Dluhosova J."/>
            <person name="Istvanek J."/>
            <person name="Nedelnik J."/>
            <person name="Repkova J."/>
        </authorList>
    </citation>
    <scope>NUCLEOTIDE SEQUENCE [LARGE SCALE GENOMIC DNA]</scope>
    <source>
        <strain evidence="3">cv. 10/8</strain>
        <tissue evidence="2">Leaf</tissue>
    </source>
</reference>
<organism evidence="2 3">
    <name type="scientific">Trifolium medium</name>
    <dbReference type="NCBI Taxonomy" id="97028"/>
    <lineage>
        <taxon>Eukaryota</taxon>
        <taxon>Viridiplantae</taxon>
        <taxon>Streptophyta</taxon>
        <taxon>Embryophyta</taxon>
        <taxon>Tracheophyta</taxon>
        <taxon>Spermatophyta</taxon>
        <taxon>Magnoliopsida</taxon>
        <taxon>eudicotyledons</taxon>
        <taxon>Gunneridae</taxon>
        <taxon>Pentapetalae</taxon>
        <taxon>rosids</taxon>
        <taxon>fabids</taxon>
        <taxon>Fabales</taxon>
        <taxon>Fabaceae</taxon>
        <taxon>Papilionoideae</taxon>
        <taxon>50 kb inversion clade</taxon>
        <taxon>NPAAA clade</taxon>
        <taxon>Hologalegina</taxon>
        <taxon>IRL clade</taxon>
        <taxon>Trifolieae</taxon>
        <taxon>Trifolium</taxon>
    </lineage>
</organism>
<feature type="compositionally biased region" description="Pro residues" evidence="1">
    <location>
        <begin position="39"/>
        <end position="48"/>
    </location>
</feature>
<dbReference type="Proteomes" id="UP000265520">
    <property type="component" value="Unassembled WGS sequence"/>
</dbReference>
<dbReference type="AlphaFoldDB" id="A0A392T753"/>
<name>A0A392T753_9FABA</name>
<comment type="caution">
    <text evidence="2">The sequence shown here is derived from an EMBL/GenBank/DDBJ whole genome shotgun (WGS) entry which is preliminary data.</text>
</comment>
<protein>
    <submittedName>
        <fullName evidence="2">Uncharacterized protein</fullName>
    </submittedName>
</protein>
<feature type="region of interest" description="Disordered" evidence="1">
    <location>
        <begin position="28"/>
        <end position="57"/>
    </location>
</feature>
<accession>A0A392T753</accession>
<evidence type="ECO:0000313" key="3">
    <source>
        <dbReference type="Proteomes" id="UP000265520"/>
    </source>
</evidence>
<proteinExistence type="predicted"/>
<sequence length="57" mass="6125">MPKRNCAFLLRSREDVITINVAVNNLASDVPLPDTKPFDPGPPEPPSPTVVTDPPST</sequence>